<dbReference type="Pfam" id="PF13453">
    <property type="entry name" value="Zn_ribbon_TFIIB"/>
    <property type="match status" value="1"/>
</dbReference>
<feature type="domain" description="Transcription factor zinc-finger" evidence="1">
    <location>
        <begin position="114"/>
        <end position="152"/>
    </location>
</feature>
<reference evidence="2" key="2">
    <citation type="journal article" date="2021" name="Microbiome">
        <title>Successional dynamics and alternative stable states in a saline activated sludge microbial community over 9 years.</title>
        <authorList>
            <person name="Wang Y."/>
            <person name="Ye J."/>
            <person name="Ju F."/>
            <person name="Liu L."/>
            <person name="Boyd J.A."/>
            <person name="Deng Y."/>
            <person name="Parks D.H."/>
            <person name="Jiang X."/>
            <person name="Yin X."/>
            <person name="Woodcroft B.J."/>
            <person name="Tyson G.W."/>
            <person name="Hugenholtz P."/>
            <person name="Polz M.F."/>
            <person name="Zhang T."/>
        </authorList>
    </citation>
    <scope>NUCLEOTIDE SEQUENCE</scope>
    <source>
        <strain evidence="2">HKST-UBA01</strain>
    </source>
</reference>
<dbReference type="AlphaFoldDB" id="A0A956RNF9"/>
<dbReference type="InterPro" id="IPR027392">
    <property type="entry name" value="TF_Znf"/>
</dbReference>
<evidence type="ECO:0000313" key="2">
    <source>
        <dbReference type="EMBL" id="MCA9726312.1"/>
    </source>
</evidence>
<sequence length="277" mass="30353">MLRLVACPSCRTQYDVTRITTPVIHCPCGAQIPNQAPVAVDAPVERCSSCGAALGPDARTCGYCRSTIVRDLRLLGLICPECFARSPEKAKFCTRCGLKFVPQPAPGSVPEISCPQDHETLIARSVGGLICHECRTCHGMWVPADDFDALLNKAVTARRTRPSQGLGGHVHHERPAASFKVVYRKCPVCGDVMQRKNYAGRSGIIIDWCGSHGTWLDADEMEEIATFIFDGGLERSLADQEQKRASQMAGPSQMRGVFEHVKNDGTLLEFFSELIDF</sequence>
<accession>A0A956RNF9</accession>
<gene>
    <name evidence="2" type="ORF">KC729_01420</name>
</gene>
<evidence type="ECO:0000259" key="1">
    <source>
        <dbReference type="Pfam" id="PF13453"/>
    </source>
</evidence>
<evidence type="ECO:0000313" key="3">
    <source>
        <dbReference type="Proteomes" id="UP000697710"/>
    </source>
</evidence>
<protein>
    <submittedName>
        <fullName evidence="2">Zf-TFIIB domain-containing protein</fullName>
    </submittedName>
</protein>
<dbReference type="Proteomes" id="UP000697710">
    <property type="component" value="Unassembled WGS sequence"/>
</dbReference>
<proteinExistence type="predicted"/>
<organism evidence="2 3">
    <name type="scientific">Eiseniibacteriota bacterium</name>
    <dbReference type="NCBI Taxonomy" id="2212470"/>
    <lineage>
        <taxon>Bacteria</taxon>
        <taxon>Candidatus Eiseniibacteriota</taxon>
    </lineage>
</organism>
<dbReference type="EMBL" id="JAGQHR010000018">
    <property type="protein sequence ID" value="MCA9726312.1"/>
    <property type="molecule type" value="Genomic_DNA"/>
</dbReference>
<reference evidence="2" key="1">
    <citation type="submission" date="2020-04" db="EMBL/GenBank/DDBJ databases">
        <authorList>
            <person name="Zhang T."/>
        </authorList>
    </citation>
    <scope>NUCLEOTIDE SEQUENCE</scope>
    <source>
        <strain evidence="2">HKST-UBA01</strain>
    </source>
</reference>
<comment type="caution">
    <text evidence="2">The sequence shown here is derived from an EMBL/GenBank/DDBJ whole genome shotgun (WGS) entry which is preliminary data.</text>
</comment>
<name>A0A956RNF9_UNCEI</name>